<dbReference type="Gramene" id="PRQ21169">
    <property type="protein sequence ID" value="PRQ21169"/>
    <property type="gene ID" value="RchiOBHm_Chr7g0236241"/>
</dbReference>
<dbReference type="GO" id="GO:0003729">
    <property type="term" value="F:mRNA binding"/>
    <property type="evidence" value="ECO:0007669"/>
    <property type="project" value="TreeGrafter"/>
</dbReference>
<dbReference type="InterPro" id="IPR051114">
    <property type="entry name" value="Mito_RNA_Proc_CCM1"/>
</dbReference>
<evidence type="ECO:0000313" key="4">
    <source>
        <dbReference type="EMBL" id="PRQ21169.1"/>
    </source>
</evidence>
<dbReference type="Gramene" id="PRQ61033">
    <property type="protein sequence ID" value="PRQ61033"/>
    <property type="gene ID" value="RchiOBHm_Chr0c11g0499481"/>
</dbReference>
<dbReference type="PANTHER" id="PTHR47934:SF6">
    <property type="entry name" value="MITOCHONDRIAL GROUP I INTRON SPLICING FACTOR CCM1-RELATED"/>
    <property type="match status" value="1"/>
</dbReference>
<evidence type="ECO:0000256" key="1">
    <source>
        <dbReference type="ARBA" id="ARBA00007626"/>
    </source>
</evidence>
<feature type="repeat" description="PPR" evidence="3">
    <location>
        <begin position="84"/>
        <end position="118"/>
    </location>
</feature>
<dbReference type="Gene3D" id="1.25.40.10">
    <property type="entry name" value="Tetratricopeptide repeat domain"/>
    <property type="match status" value="2"/>
</dbReference>
<evidence type="ECO:0000256" key="3">
    <source>
        <dbReference type="PROSITE-ProRule" id="PRU00708"/>
    </source>
</evidence>
<comment type="caution">
    <text evidence="4">The sequence shown here is derived from an EMBL/GenBank/DDBJ whole genome shotgun (WGS) entry which is preliminary data.</text>
</comment>
<evidence type="ECO:0000313" key="6">
    <source>
        <dbReference type="Proteomes" id="UP000238479"/>
    </source>
</evidence>
<organism evidence="4 6">
    <name type="scientific">Rosa chinensis</name>
    <name type="common">China rose</name>
    <dbReference type="NCBI Taxonomy" id="74649"/>
    <lineage>
        <taxon>Eukaryota</taxon>
        <taxon>Viridiplantae</taxon>
        <taxon>Streptophyta</taxon>
        <taxon>Embryophyta</taxon>
        <taxon>Tracheophyta</taxon>
        <taxon>Spermatophyta</taxon>
        <taxon>Magnoliopsida</taxon>
        <taxon>eudicotyledons</taxon>
        <taxon>Gunneridae</taxon>
        <taxon>Pentapetalae</taxon>
        <taxon>rosids</taxon>
        <taxon>fabids</taxon>
        <taxon>Rosales</taxon>
        <taxon>Rosaceae</taxon>
        <taxon>Rosoideae</taxon>
        <taxon>Rosoideae incertae sedis</taxon>
        <taxon>Rosa</taxon>
    </lineage>
</organism>
<feature type="repeat" description="PPR" evidence="3">
    <location>
        <begin position="311"/>
        <end position="346"/>
    </location>
</feature>
<dbReference type="GO" id="GO:0005739">
    <property type="term" value="C:mitochondrion"/>
    <property type="evidence" value="ECO:0007669"/>
    <property type="project" value="TreeGrafter"/>
</dbReference>
<protein>
    <submittedName>
        <fullName evidence="4">Putative pentatricopeptide</fullName>
    </submittedName>
</protein>
<evidence type="ECO:0000313" key="5">
    <source>
        <dbReference type="EMBL" id="PRQ61033.1"/>
    </source>
</evidence>
<dbReference type="EMBL" id="PDCK01000045">
    <property type="protein sequence ID" value="PRQ21169.1"/>
    <property type="molecule type" value="Genomic_DNA"/>
</dbReference>
<dbReference type="PROSITE" id="PS51375">
    <property type="entry name" value="PPR"/>
    <property type="match status" value="4"/>
</dbReference>
<comment type="similarity">
    <text evidence="1">Belongs to the PPR family. P subfamily.</text>
</comment>
<dbReference type="OrthoDB" id="185373at2759"/>
<accession>A0A2P6PGX2</accession>
<proteinExistence type="inferred from homology"/>
<reference evidence="4 6" key="1">
    <citation type="journal article" date="2018" name="Nat. Genet.">
        <title>The Rosa genome provides new insights in the design of modern roses.</title>
        <authorList>
            <person name="Bendahmane M."/>
        </authorList>
    </citation>
    <scope>NUCLEOTIDE SEQUENCE [LARGE SCALE GENOMIC DNA]</scope>
    <source>
        <strain evidence="6">cv. Old Blush</strain>
    </source>
</reference>
<dbReference type="EMBL" id="PDCK01000011">
    <property type="protein sequence ID" value="PRQ61033.1"/>
    <property type="molecule type" value="Genomic_DNA"/>
</dbReference>
<dbReference type="Pfam" id="PF13041">
    <property type="entry name" value="PPR_2"/>
    <property type="match status" value="2"/>
</dbReference>
<keyword evidence="6" id="KW-1185">Reference proteome</keyword>
<dbReference type="GO" id="GO:0006396">
    <property type="term" value="P:RNA processing"/>
    <property type="evidence" value="ECO:0007669"/>
    <property type="project" value="TreeGrafter"/>
</dbReference>
<gene>
    <name evidence="5" type="ORF">RchiOBHm_Chr0c11g0499481</name>
    <name evidence="4" type="ORF">RchiOBHm_Chr7g0236241</name>
</gene>
<evidence type="ECO:0000256" key="2">
    <source>
        <dbReference type="ARBA" id="ARBA00022737"/>
    </source>
</evidence>
<dbReference type="AlphaFoldDB" id="A0A2P6PGX2"/>
<dbReference type="GO" id="GO:0007005">
    <property type="term" value="P:mitochondrion organization"/>
    <property type="evidence" value="ECO:0007669"/>
    <property type="project" value="TreeGrafter"/>
</dbReference>
<dbReference type="PANTHER" id="PTHR47934">
    <property type="entry name" value="PENTATRICOPEPTIDE REPEAT-CONTAINING PROTEIN PET309, MITOCHONDRIAL"/>
    <property type="match status" value="1"/>
</dbReference>
<feature type="repeat" description="PPR" evidence="3">
    <location>
        <begin position="276"/>
        <end position="310"/>
    </location>
</feature>
<dbReference type="InterPro" id="IPR002885">
    <property type="entry name" value="PPR_rpt"/>
</dbReference>
<dbReference type="InterPro" id="IPR011990">
    <property type="entry name" value="TPR-like_helical_dom_sf"/>
</dbReference>
<dbReference type="NCBIfam" id="TIGR00756">
    <property type="entry name" value="PPR"/>
    <property type="match status" value="2"/>
</dbReference>
<keyword evidence="2" id="KW-0677">Repeat</keyword>
<dbReference type="Proteomes" id="UP000238479">
    <property type="component" value="Chromosome 7"/>
</dbReference>
<sequence>MEDSTSSPNSSADGLKKRVIKVFKDATKDCEDKVLKKMFDSIGDYDSLNNYAFHVFRTLANSGIPEEAKELFKPKSSKLAVLPDVAIFTIVIRDYANAGKANAAHKVYQQMIAAGVAPTSCTYSILITALATDSSSDVNFVGYANKYFLEMLDKGMKPHSASCVTVVDAIACRESVEKVREFLEQIQAKGFVPESKIFQLGETHLEEAMKKMKMNDDLITNTTDKDVQKVFRTWNTKPDCLYKKALKMYKALIEDGNAEQTMELYKCVVEMCMQPMVVVHTSVIEAYLKFGKTKGALEAYYGMLAAGVAPNSYTYTVLIKGLTADPNFSGDAKKCLLEMMDKGMRPNAATYTAVIESFAKQEDEASEEECKELVEVMMGKGFVPNAKAMMEVLKGRPKAVIRGVMNIVISKLKG</sequence>
<name>A0A2P6PGX2_ROSCH</name>
<feature type="repeat" description="PPR" evidence="3">
    <location>
        <begin position="347"/>
        <end position="384"/>
    </location>
</feature>